<dbReference type="Pfam" id="PF18998">
    <property type="entry name" value="Flg_new_2"/>
    <property type="match status" value="4"/>
</dbReference>
<dbReference type="EMBL" id="JAIQZE010000004">
    <property type="protein sequence ID" value="MBZ9778425.1"/>
    <property type="molecule type" value="Genomic_DNA"/>
</dbReference>
<feature type="domain" description="Bacterial repeat" evidence="5">
    <location>
        <begin position="359"/>
        <end position="427"/>
    </location>
</feature>
<evidence type="ECO:0000256" key="1">
    <source>
        <dbReference type="ARBA" id="ARBA00005445"/>
    </source>
</evidence>
<evidence type="ECO:0000313" key="7">
    <source>
        <dbReference type="Proteomes" id="UP001199314"/>
    </source>
</evidence>
<proteinExistence type="inferred from homology"/>
<protein>
    <submittedName>
        <fullName evidence="6">Ice-binding family protein</fullName>
    </submittedName>
</protein>
<dbReference type="Proteomes" id="UP001199314">
    <property type="component" value="Unassembled WGS sequence"/>
</dbReference>
<dbReference type="RefSeq" id="WP_224460780.1">
    <property type="nucleotide sequence ID" value="NZ_JAIQZE010000004.1"/>
</dbReference>
<feature type="signal peptide" evidence="3">
    <location>
        <begin position="1"/>
        <end position="26"/>
    </location>
</feature>
<evidence type="ECO:0000256" key="2">
    <source>
        <dbReference type="ARBA" id="ARBA00022729"/>
    </source>
</evidence>
<organism evidence="6 7">
    <name type="scientific">Psychroflexus longus</name>
    <dbReference type="NCBI Taxonomy" id="2873596"/>
    <lineage>
        <taxon>Bacteria</taxon>
        <taxon>Pseudomonadati</taxon>
        <taxon>Bacteroidota</taxon>
        <taxon>Flavobacteriia</taxon>
        <taxon>Flavobacteriales</taxon>
        <taxon>Flavobacteriaceae</taxon>
        <taxon>Psychroflexus</taxon>
    </lineage>
</organism>
<dbReference type="InterPro" id="IPR032812">
    <property type="entry name" value="SbsA_Ig"/>
</dbReference>
<evidence type="ECO:0000313" key="6">
    <source>
        <dbReference type="EMBL" id="MBZ9778425.1"/>
    </source>
</evidence>
<dbReference type="Pfam" id="PF13205">
    <property type="entry name" value="Big_5"/>
    <property type="match status" value="1"/>
</dbReference>
<accession>A0ABS7XHJ0</accession>
<reference evidence="7" key="1">
    <citation type="submission" date="2023-07" db="EMBL/GenBank/DDBJ databases">
        <title>Novel species isolated from saline lakes on Tibetan Plateau.</title>
        <authorList>
            <person name="Lu H."/>
        </authorList>
    </citation>
    <scope>NUCLEOTIDE SEQUENCE [LARGE SCALE GENOMIC DNA]</scope>
    <source>
        <strain evidence="7">CAK8W</strain>
    </source>
</reference>
<keyword evidence="7" id="KW-1185">Reference proteome</keyword>
<evidence type="ECO:0000259" key="5">
    <source>
        <dbReference type="Pfam" id="PF18998"/>
    </source>
</evidence>
<dbReference type="Gene3D" id="2.60.40.1220">
    <property type="match status" value="1"/>
</dbReference>
<feature type="domain" description="Bacterial repeat" evidence="5">
    <location>
        <begin position="211"/>
        <end position="279"/>
    </location>
</feature>
<feature type="chain" id="PRO_5045365170" evidence="3">
    <location>
        <begin position="27"/>
        <end position="638"/>
    </location>
</feature>
<sequence length="638" mass="66568">MLFKTLKLIPSLAVAFTMAIMVTGCADDDAEEIAGLCPIVLSTIPVDGDVDVPLDQVISVTFNGELNPKTVNSETYKINGESSLTGAVSYSDMVASFTPETNLLPFTVYTGTVTTGIEDPYGNALQQDYTWSFTTIPEVSLSVSPDASGTVTGAGLFNNESLVTVEATPNPGFEFTNWTIDDVEVSTDASYEFEVDGNMALVANFEITSFTLTVDALNGTVSKAPDQVTYDNGTEVILTATPDTGYEFSSWSGDATGADNPLPVTMDASKTVTANFTLIGVNTFTLTVNAENGTVSKNPDELNYDEGTDVILTANANSGYEFSSWSGDATGNNNPLTITMDADKVITANFTLIPINTFTLTVNAQNGTVTKNPDELNYDEGTDVILTANANSGYEFSSWSGDATGNNNPLTITMDADKVITANFTQVNAGPQGIDLNSAGDFVVLSGSGISNTGVSTYLTGDVGSFPTATITGLDQTNVDGTLYTTASPIVEQAKIDLTTAYNDGQSRTLNAISLPGQLGGLTLAPGLYENSTSTGISGTGPQGILTLNGTANDVWIFKMGSTLVTDPGTSIVLAGGAQAKNIYWIVGTSATLGTNSIFFGNILADISVTLNTGASLDGRLLTRTGSVELDSNIATKP</sequence>
<evidence type="ECO:0000259" key="4">
    <source>
        <dbReference type="Pfam" id="PF13205"/>
    </source>
</evidence>
<dbReference type="PROSITE" id="PS51257">
    <property type="entry name" value="PROKAR_LIPOPROTEIN"/>
    <property type="match status" value="1"/>
</dbReference>
<feature type="domain" description="Bacterial repeat" evidence="5">
    <location>
        <begin position="285"/>
        <end position="353"/>
    </location>
</feature>
<dbReference type="InterPro" id="IPR014755">
    <property type="entry name" value="Cu-Rt/internalin_Ig-like"/>
</dbReference>
<name>A0ABS7XHJ0_9FLAO</name>
<feature type="domain" description="SbsA Ig-like" evidence="4">
    <location>
        <begin position="38"/>
        <end position="135"/>
    </location>
</feature>
<comment type="similarity">
    <text evidence="1">Belongs to the ice-binding protein family.</text>
</comment>
<keyword evidence="2 3" id="KW-0732">Signal</keyword>
<dbReference type="InterPro" id="IPR044060">
    <property type="entry name" value="Bacterial_rp_domain"/>
</dbReference>
<feature type="domain" description="Bacterial repeat" evidence="5">
    <location>
        <begin position="140"/>
        <end position="207"/>
    </location>
</feature>
<dbReference type="InterPro" id="IPR021884">
    <property type="entry name" value="Ice-bd_prot"/>
</dbReference>
<gene>
    <name evidence="6" type="ORF">LB452_05755</name>
</gene>
<comment type="caution">
    <text evidence="6">The sequence shown here is derived from an EMBL/GenBank/DDBJ whole genome shotgun (WGS) entry which is preliminary data.</text>
</comment>
<evidence type="ECO:0000256" key="3">
    <source>
        <dbReference type="SAM" id="SignalP"/>
    </source>
</evidence>
<dbReference type="Pfam" id="PF11999">
    <property type="entry name" value="Ice_binding"/>
    <property type="match status" value="1"/>
</dbReference>